<dbReference type="AlphaFoldDB" id="A0AAV4EYW0"/>
<organism evidence="1 2">
    <name type="scientific">Elysia marginata</name>
    <dbReference type="NCBI Taxonomy" id="1093978"/>
    <lineage>
        <taxon>Eukaryota</taxon>
        <taxon>Metazoa</taxon>
        <taxon>Spiralia</taxon>
        <taxon>Lophotrochozoa</taxon>
        <taxon>Mollusca</taxon>
        <taxon>Gastropoda</taxon>
        <taxon>Heterobranchia</taxon>
        <taxon>Euthyneura</taxon>
        <taxon>Panpulmonata</taxon>
        <taxon>Sacoglossa</taxon>
        <taxon>Placobranchoidea</taxon>
        <taxon>Plakobranchidae</taxon>
        <taxon>Elysia</taxon>
    </lineage>
</organism>
<evidence type="ECO:0000313" key="2">
    <source>
        <dbReference type="Proteomes" id="UP000762676"/>
    </source>
</evidence>
<protein>
    <submittedName>
        <fullName evidence="1">Uncharacterized protein</fullName>
    </submittedName>
</protein>
<gene>
    <name evidence="1" type="ORF">ElyMa_000210600</name>
</gene>
<name>A0AAV4EYW0_9GAST</name>
<sequence>MEISSSSRRESMWEPRLLNRRTTTVALLAVPGVTLGVDPHVPRFLYLSTFVPRTCGRRRRSLFAQSQTGEIGFFSRGARQVKSGSFVRCPVAKSPAKVR</sequence>
<accession>A0AAV4EYW0</accession>
<keyword evidence="2" id="KW-1185">Reference proteome</keyword>
<reference evidence="1 2" key="1">
    <citation type="journal article" date="2021" name="Elife">
        <title>Chloroplast acquisition without the gene transfer in kleptoplastic sea slugs, Plakobranchus ocellatus.</title>
        <authorList>
            <person name="Maeda T."/>
            <person name="Takahashi S."/>
            <person name="Yoshida T."/>
            <person name="Shimamura S."/>
            <person name="Takaki Y."/>
            <person name="Nagai Y."/>
            <person name="Toyoda A."/>
            <person name="Suzuki Y."/>
            <person name="Arimoto A."/>
            <person name="Ishii H."/>
            <person name="Satoh N."/>
            <person name="Nishiyama T."/>
            <person name="Hasebe M."/>
            <person name="Maruyama T."/>
            <person name="Minagawa J."/>
            <person name="Obokata J."/>
            <person name="Shigenobu S."/>
        </authorList>
    </citation>
    <scope>NUCLEOTIDE SEQUENCE [LARGE SCALE GENOMIC DNA]</scope>
</reference>
<proteinExistence type="predicted"/>
<dbReference type="EMBL" id="BMAT01000403">
    <property type="protein sequence ID" value="GFR65740.1"/>
    <property type="molecule type" value="Genomic_DNA"/>
</dbReference>
<comment type="caution">
    <text evidence="1">The sequence shown here is derived from an EMBL/GenBank/DDBJ whole genome shotgun (WGS) entry which is preliminary data.</text>
</comment>
<dbReference type="Proteomes" id="UP000762676">
    <property type="component" value="Unassembled WGS sequence"/>
</dbReference>
<evidence type="ECO:0000313" key="1">
    <source>
        <dbReference type="EMBL" id="GFR65740.1"/>
    </source>
</evidence>